<evidence type="ECO:0000313" key="3">
    <source>
        <dbReference type="Proteomes" id="UP000297280"/>
    </source>
</evidence>
<accession>A0A4Z1KLL7</accession>
<keyword evidence="3" id="KW-1185">Reference proteome</keyword>
<dbReference type="AlphaFoldDB" id="A0A4Z1KLL7"/>
<reference evidence="2 3" key="1">
    <citation type="submission" date="2017-12" db="EMBL/GenBank/DDBJ databases">
        <title>Comparative genomics of Botrytis spp.</title>
        <authorList>
            <person name="Valero-Jimenez C.A."/>
            <person name="Tapia P."/>
            <person name="Veloso J."/>
            <person name="Silva-Moreno E."/>
            <person name="Staats M."/>
            <person name="Valdes J.H."/>
            <person name="Van Kan J.A.L."/>
        </authorList>
    </citation>
    <scope>NUCLEOTIDE SEQUENCE [LARGE SCALE GENOMIC DNA]</scope>
    <source>
        <strain evidence="2 3">MUCL3349</strain>
    </source>
</reference>
<evidence type="ECO:0000313" key="2">
    <source>
        <dbReference type="EMBL" id="TGO86236.1"/>
    </source>
</evidence>
<comment type="caution">
    <text evidence="2">The sequence shown here is derived from an EMBL/GenBank/DDBJ whole genome shotgun (WGS) entry which is preliminary data.</text>
</comment>
<organism evidence="2 3">
    <name type="scientific">Botrytis porri</name>
    <dbReference type="NCBI Taxonomy" id="87229"/>
    <lineage>
        <taxon>Eukaryota</taxon>
        <taxon>Fungi</taxon>
        <taxon>Dikarya</taxon>
        <taxon>Ascomycota</taxon>
        <taxon>Pezizomycotina</taxon>
        <taxon>Leotiomycetes</taxon>
        <taxon>Helotiales</taxon>
        <taxon>Sclerotiniaceae</taxon>
        <taxon>Botrytis</taxon>
    </lineage>
</organism>
<feature type="region of interest" description="Disordered" evidence="1">
    <location>
        <begin position="1"/>
        <end position="42"/>
    </location>
</feature>
<feature type="compositionally biased region" description="Polar residues" evidence="1">
    <location>
        <begin position="10"/>
        <end position="26"/>
    </location>
</feature>
<evidence type="ECO:0000256" key="1">
    <source>
        <dbReference type="SAM" id="MobiDB-lite"/>
    </source>
</evidence>
<protein>
    <submittedName>
        <fullName evidence="2">Uncharacterized protein</fullName>
    </submittedName>
</protein>
<sequence>MNVKEWDRLQITNENDNERVTVNSPDDTLERKRTETQKYSIQGKKRKGKFSVKESKESKVLVAARVGQYRELTEPGMASMIVA</sequence>
<name>A0A4Z1KLL7_9HELO</name>
<dbReference type="Proteomes" id="UP000297280">
    <property type="component" value="Unassembled WGS sequence"/>
</dbReference>
<dbReference type="EMBL" id="PQXO01000320">
    <property type="protein sequence ID" value="TGO86236.1"/>
    <property type="molecule type" value="Genomic_DNA"/>
</dbReference>
<proteinExistence type="predicted"/>
<gene>
    <name evidence="2" type="ORF">BPOR_0321g00050</name>
</gene>